<feature type="region of interest" description="Disordered" evidence="1">
    <location>
        <begin position="112"/>
        <end position="169"/>
    </location>
</feature>
<keyword evidence="3" id="KW-1185">Reference proteome</keyword>
<accession>A0A8S3TLS6</accession>
<feature type="compositionally biased region" description="Polar residues" evidence="1">
    <location>
        <begin position="112"/>
        <end position="147"/>
    </location>
</feature>
<dbReference type="OrthoDB" id="10297279at2759"/>
<comment type="caution">
    <text evidence="2">The sequence shown here is derived from an EMBL/GenBank/DDBJ whole genome shotgun (WGS) entry which is preliminary data.</text>
</comment>
<evidence type="ECO:0000313" key="3">
    <source>
        <dbReference type="Proteomes" id="UP000683360"/>
    </source>
</evidence>
<proteinExistence type="predicted"/>
<name>A0A8S3TLS6_MYTED</name>
<protein>
    <recommendedName>
        <fullName evidence="4">Endonuclease/exonuclease/phosphatase domain-containing protein</fullName>
    </recommendedName>
</protein>
<dbReference type="Proteomes" id="UP000683360">
    <property type="component" value="Unassembled WGS sequence"/>
</dbReference>
<reference evidence="2" key="1">
    <citation type="submission" date="2021-03" db="EMBL/GenBank/DDBJ databases">
        <authorList>
            <person name="Bekaert M."/>
        </authorList>
    </citation>
    <scope>NUCLEOTIDE SEQUENCE</scope>
</reference>
<gene>
    <name evidence="2" type="ORF">MEDL_44074</name>
</gene>
<dbReference type="SUPFAM" id="SSF56219">
    <property type="entry name" value="DNase I-like"/>
    <property type="match status" value="1"/>
</dbReference>
<dbReference type="EMBL" id="CAJPWZ010002137">
    <property type="protein sequence ID" value="CAG2231287.1"/>
    <property type="molecule type" value="Genomic_DNA"/>
</dbReference>
<organism evidence="2 3">
    <name type="scientific">Mytilus edulis</name>
    <name type="common">Blue mussel</name>
    <dbReference type="NCBI Taxonomy" id="6550"/>
    <lineage>
        <taxon>Eukaryota</taxon>
        <taxon>Metazoa</taxon>
        <taxon>Spiralia</taxon>
        <taxon>Lophotrochozoa</taxon>
        <taxon>Mollusca</taxon>
        <taxon>Bivalvia</taxon>
        <taxon>Autobranchia</taxon>
        <taxon>Pteriomorphia</taxon>
        <taxon>Mytilida</taxon>
        <taxon>Mytiloidea</taxon>
        <taxon>Mytilidae</taxon>
        <taxon>Mytilinae</taxon>
        <taxon>Mytilus</taxon>
    </lineage>
</organism>
<dbReference type="Gene3D" id="3.60.10.10">
    <property type="entry name" value="Endonuclease/exonuclease/phosphatase"/>
    <property type="match status" value="1"/>
</dbReference>
<dbReference type="AlphaFoldDB" id="A0A8S3TLS6"/>
<evidence type="ECO:0008006" key="4">
    <source>
        <dbReference type="Google" id="ProtNLM"/>
    </source>
</evidence>
<evidence type="ECO:0000313" key="2">
    <source>
        <dbReference type="EMBL" id="CAG2231287.1"/>
    </source>
</evidence>
<evidence type="ECO:0000256" key="1">
    <source>
        <dbReference type="SAM" id="MobiDB-lite"/>
    </source>
</evidence>
<sequence length="452" mass="50792">MEFLDGNPLSQFGAIDFVKTVMAPSPLVDKHNYVSTFTTLTAEADVHKTLSPSTKLPRKRHLSEEITFDNKKMKCSSSPPTSMPTPADDNIQLSAIMNMINKLSDNFNSVATRKQESVNSDYNSSRTNDQRGQSTHSRTHNYSQQVNRHGEYTNEGRSFGDGNRRGRGFKQSRGLAETHLIGQAGIVVNGYTWIGNNRKQLHVRARAGSGGVALLVRNDVLSDYNVTKINDLVDGIIWIRFSERNNTESCFYICVVYLPPENSARSVNIHEFLDSLTSDIYTIPNGSPFYLCGDWNSRVADIPDFITGIDNLPERQVIDFTHNTYGDILCDFLSNVNCCILNGRNSLHNDFTYVSTRGASVVDYCIVPYEKLTLFDNFEGIRAQQLIDGIFKIGEYEPKHIPDHSLLCWTFSTQVCLNDKGASGDKLHTEPNKSTKFDTRNIPNVSGWQMLK</sequence>
<dbReference type="InterPro" id="IPR036691">
    <property type="entry name" value="Endo/exonu/phosph_ase_sf"/>
</dbReference>